<keyword evidence="2" id="KW-1185">Reference proteome</keyword>
<dbReference type="Proteomes" id="UP000343317">
    <property type="component" value="Unassembled WGS sequence"/>
</dbReference>
<dbReference type="AlphaFoldDB" id="A0A5E4SKV5"/>
<protein>
    <submittedName>
        <fullName evidence="1">ABC transporter permease</fullName>
    </submittedName>
</protein>
<organism evidence="1 2">
    <name type="scientific">Pandoraea horticolens</name>
    <dbReference type="NCBI Taxonomy" id="2508298"/>
    <lineage>
        <taxon>Bacteria</taxon>
        <taxon>Pseudomonadati</taxon>
        <taxon>Pseudomonadota</taxon>
        <taxon>Betaproteobacteria</taxon>
        <taxon>Burkholderiales</taxon>
        <taxon>Burkholderiaceae</taxon>
        <taxon>Pandoraea</taxon>
    </lineage>
</organism>
<sequence>MTTSADIRAKFVEALKGSTDAGDSVFSPFDWPTSGDAYPCVLVRAPKERKESQGPFQPGYDVYTTLQVVARTISPALIGDEGSAVALAAAERLKAQIEVALINNPLIWNDSTGGALIEQFTSIDSEISTSSDGEMPMAELVMHIEVKFYQGPEDFYPIPAAVIDEVQIAVSVPDGTPQPGIIIHPQL</sequence>
<name>A0A5E4SKV5_9BURK</name>
<dbReference type="RefSeq" id="WP_010804690.1">
    <property type="nucleotide sequence ID" value="NZ_CABPSM010000002.1"/>
</dbReference>
<evidence type="ECO:0000313" key="2">
    <source>
        <dbReference type="Proteomes" id="UP000343317"/>
    </source>
</evidence>
<dbReference type="EMBL" id="CABPSM010000002">
    <property type="protein sequence ID" value="VVD75034.1"/>
    <property type="molecule type" value="Genomic_DNA"/>
</dbReference>
<evidence type="ECO:0000313" key="1">
    <source>
        <dbReference type="EMBL" id="VVD75034.1"/>
    </source>
</evidence>
<reference evidence="1 2" key="1">
    <citation type="submission" date="2019-08" db="EMBL/GenBank/DDBJ databases">
        <authorList>
            <person name="Peeters C."/>
        </authorList>
    </citation>
    <scope>NUCLEOTIDE SEQUENCE [LARGE SCALE GENOMIC DNA]</scope>
    <source>
        <strain evidence="1 2">LMG 31112</strain>
    </source>
</reference>
<proteinExistence type="predicted"/>
<gene>
    <name evidence="1" type="ORF">PHO31112_00793</name>
</gene>
<accession>A0A5E4SKV5</accession>